<dbReference type="Gene3D" id="1.20.1740.10">
    <property type="entry name" value="Amino acid/polyamine transporter I"/>
    <property type="match status" value="1"/>
</dbReference>
<dbReference type="PANTHER" id="PTHR47704:SF1">
    <property type="entry name" value="POTASSIUM TRANSPORTER KIMA"/>
    <property type="match status" value="1"/>
</dbReference>
<dbReference type="PANTHER" id="PTHR47704">
    <property type="entry name" value="POTASSIUM TRANSPORTER KIMA"/>
    <property type="match status" value="1"/>
</dbReference>
<protein>
    <submittedName>
        <fullName evidence="1">OB-fold nucleic acid binding domain-containing protein</fullName>
    </submittedName>
</protein>
<evidence type="ECO:0000313" key="1">
    <source>
        <dbReference type="EMBL" id="ASL13434.1"/>
    </source>
</evidence>
<reference evidence="1 2" key="1">
    <citation type="journal article" date="2017" name="Lancet Infect. Dis.">
        <title>Global outbreak of severe Mycobacterium chimaera disease after cardiac surgery: a molecular epidemiological study.</title>
        <authorList>
            <person name="van Ingen J."/>
            <person name="Kohl T."/>
            <person name="Kranzer K."/>
            <person name="Hasse B."/>
            <person name="Keller P."/>
            <person name="Szafranska A."/>
            <person name="Hillemann D."/>
            <person name="Chand M."/>
            <person name="Schreiber P."/>
            <person name="Sommerstein R."/>
            <person name="Berger C."/>
            <person name="Genoni M."/>
            <person name="Ruegg C."/>
            <person name="Troillet N."/>
            <person name="Widmer A.F."/>
            <person name="Becker S.L."/>
            <person name="Herrmann M."/>
            <person name="Eckmanns T."/>
            <person name="Haller S."/>
            <person name="Hoeller C."/>
            <person name="Debast S.B."/>
            <person name="Wolfhagen M.J."/>
            <person name="Hopman J."/>
            <person name="Kluytmans J."/>
            <person name="Langelaar M."/>
            <person name="Notermans D.W."/>
            <person name="ten Oever J."/>
            <person name="van den Barselaar P."/>
            <person name="Vonk A.B.A."/>
            <person name="Vos M.C."/>
            <person name="Ahmed N."/>
            <person name="Brown T."/>
            <person name="Crook D."/>
            <person name="Lamagni T."/>
            <person name="Phin N."/>
            <person name="Smith E.G."/>
            <person name="Zambon M."/>
            <person name="Serr A."/>
            <person name="Goetting T."/>
            <person name="Ebner W."/>
            <person name="Thuermer A."/>
            <person name="Utpatel C."/>
            <person name="Sproer C."/>
            <person name="Bunk B."/>
            <person name="Nubel U."/>
            <person name="Bloemberg G."/>
            <person name="Bottger E."/>
            <person name="Niemann S."/>
            <person name="Wagner D."/>
            <person name="Sax H."/>
        </authorList>
    </citation>
    <scope>NUCLEOTIDE SEQUENCE [LARGE SCALE GENOMIC DNA]</scope>
    <source>
        <strain evidence="1 2">ZUERICH-2</strain>
    </source>
</reference>
<sequence length="176" mass="18699">MIDYVVTVAVQSAAGTVAVVSAIPVLGPYSLAITVGVVLVICYLNLRGLKEAGMPFAVATYSFIAMISLTIVVGVIREIFWELPVYDPHHLAGTVPVQQGNGLVMGATILTLLRSFANGGSSLTGVEAISKYSRRLPKAAGRQRTSSAHRDGLHSRVLAGRCRLSRVRHSCNAVCH</sequence>
<dbReference type="Proteomes" id="UP000198286">
    <property type="component" value="Chromosome"/>
</dbReference>
<name>A0A220Y7H4_MYCIT</name>
<accession>A0A220Y7H4</accession>
<organism evidence="1 2">
    <name type="scientific">Mycobacterium intracellulare subsp. chimaera</name>
    <dbReference type="NCBI Taxonomy" id="222805"/>
    <lineage>
        <taxon>Bacteria</taxon>
        <taxon>Bacillati</taxon>
        <taxon>Actinomycetota</taxon>
        <taxon>Actinomycetes</taxon>
        <taxon>Mycobacteriales</taxon>
        <taxon>Mycobacteriaceae</taxon>
        <taxon>Mycobacterium</taxon>
        <taxon>Mycobacterium avium complex (MAC)</taxon>
    </lineage>
</organism>
<gene>
    <name evidence="1" type="ORF">MYCOZU2_00990</name>
</gene>
<dbReference type="AlphaFoldDB" id="A0A220Y7H4"/>
<dbReference type="InterPro" id="IPR053153">
    <property type="entry name" value="APC_K+_Transporter"/>
</dbReference>
<dbReference type="EMBL" id="CP015267">
    <property type="protein sequence ID" value="ASL13434.1"/>
    <property type="molecule type" value="Genomic_DNA"/>
</dbReference>
<evidence type="ECO:0000313" key="2">
    <source>
        <dbReference type="Proteomes" id="UP000198286"/>
    </source>
</evidence>
<proteinExistence type="predicted"/>